<evidence type="ECO:0000259" key="5">
    <source>
        <dbReference type="PROSITE" id="PS51677"/>
    </source>
</evidence>
<dbReference type="AlphaFoldDB" id="A0A1I3E0B6"/>
<dbReference type="SUPFAM" id="SSF88713">
    <property type="entry name" value="Glycoside hydrolase/deacetylase"/>
    <property type="match status" value="1"/>
</dbReference>
<dbReference type="Proteomes" id="UP000198931">
    <property type="component" value="Unassembled WGS sequence"/>
</dbReference>
<feature type="transmembrane region" description="Helical" evidence="4">
    <location>
        <begin position="736"/>
        <end position="761"/>
    </location>
</feature>
<dbReference type="InterPro" id="IPR002509">
    <property type="entry name" value="NODB_dom"/>
</dbReference>
<dbReference type="PANTHER" id="PTHR43630">
    <property type="entry name" value="POLY-BETA-1,6-N-ACETYL-D-GLUCOSAMINE SYNTHASE"/>
    <property type="match status" value="1"/>
</dbReference>
<name>A0A1I3E0B6_9FLAO</name>
<sequence>MSDNGNQIFQTLNNKRYNRTKWTFRIVGILALTALLLVIFTVVRGKNPNLPQMTSVSESYKTKLDPSSPFTFSTRLNKKFKGFKDFLNKRIAFENKNGSPKDAKLVRAAFYVPWSPLSLTDLRTNGNRLNTIYPEWFFINPKTYRLDSRIDKEALGVMKHFGLSIQPILNNFISVAGKQGDFNANLIKTVLHNPKIQDQLISDIIKTIKQNQLQGINIDFEEMNESSDEFLNAFSKKLYTAFKQNNLLVSMDVMPDNSDYNLKYLQNYTDYFILMAYDQYNDPSQAGPISAQKWIEKQMDEVAKIVPSSKLILGIAGYGRQWITDSNGTRTEDINYSEAVDRAKISHSTIDYDDDTYNLHYDYSFSGSETDDATKNSVWFTDAATTYNVLRYSDDYRNAGTALWRLGSEDPRIWNFYNRDLSSEALAKKPFNYTLLTMMPANFNAKPTSVGSGEILNILFSPQQGRTKLEVDKNENLISEQHYTQLPSGFLYEKFAEDPSKLGPGHKIILTFDDGPSAEWTPKILDILEKEKVPATFFLIGENAESNIPLVQRISRDGFEFGNHTFTHGNLAKMSPERADLELKTTRSLLECITGKSTILFRAPYNADSEPQTYEELEPIARSKSSNYITVGESIDPNDWDPRMNSDSIVNRTIRFANQNDASIILLHDSGGDTRQPTVDALPRIIKYFKDKGCKFTTIADLMHVKDSQLMPPVQRSWKNNLNFIFVSAGYWLGQFIYVLFLVGIFLSIIRMIFMGILAYFQSKKEKKLKSKFKGIPSGLKVSVIVPAYNEEINAVRTVNSLLQQDYEFLDIVFVDDGSKDQTFENVKQAFLNNPKVKVLTKKNGGKASALNFGISHTQSEFVVCIDADTQLKEDSVSRLIDAFYMENIPQETGAVAGNVKVGNEINMITKWQSIEYITSQNFDRRAFGYLNCITVIPGAIGAFRRKAVIEAGGFTTDTLAEDCDLTMRLHKAGYIIANCNDALSYTEAPETIDQFLKQRFRWSFGILQSFWKHRNAIFRKEYKNFGRVALPNILLYQIILPFLAPLADLLLVVSLLLSGFGLIVADPIHIIVYYIIFSLVDILGAAIAFAFEKEDFKKLIWMIPQRLVYRQLMYYILFKSIRKALKGEIQNWGVLKRTGNNKLENA</sequence>
<evidence type="ECO:0000313" key="7">
    <source>
        <dbReference type="EMBL" id="SFH92440.1"/>
    </source>
</evidence>
<dbReference type="InterPro" id="IPR011330">
    <property type="entry name" value="Glyco_hydro/deAcase_b/a-brl"/>
</dbReference>
<evidence type="ECO:0000256" key="2">
    <source>
        <dbReference type="ARBA" id="ARBA00022676"/>
    </source>
</evidence>
<feature type="transmembrane region" description="Helical" evidence="4">
    <location>
        <begin position="22"/>
        <end position="43"/>
    </location>
</feature>
<accession>A0A1I3E0B6</accession>
<evidence type="ECO:0000313" key="8">
    <source>
        <dbReference type="Proteomes" id="UP000198931"/>
    </source>
</evidence>
<keyword evidence="3 7" id="KW-0808">Transferase</keyword>
<dbReference type="EMBL" id="FOQT01000001">
    <property type="protein sequence ID" value="SFH92440.1"/>
    <property type="molecule type" value="Genomic_DNA"/>
</dbReference>
<feature type="transmembrane region" description="Helical" evidence="4">
    <location>
        <begin position="1072"/>
        <end position="1092"/>
    </location>
</feature>
<proteinExistence type="inferred from homology"/>
<feature type="domain" description="GH18" evidence="6">
    <location>
        <begin position="105"/>
        <end position="424"/>
    </location>
</feature>
<dbReference type="SUPFAM" id="SSF51445">
    <property type="entry name" value="(Trans)glycosidases"/>
    <property type="match status" value="1"/>
</dbReference>
<dbReference type="SMART" id="SM00636">
    <property type="entry name" value="Glyco_18"/>
    <property type="match status" value="1"/>
</dbReference>
<evidence type="ECO:0000256" key="4">
    <source>
        <dbReference type="SAM" id="Phobius"/>
    </source>
</evidence>
<dbReference type="Gene3D" id="3.20.20.80">
    <property type="entry name" value="Glycosidases"/>
    <property type="match status" value="1"/>
</dbReference>
<evidence type="ECO:0000256" key="1">
    <source>
        <dbReference type="ARBA" id="ARBA00006739"/>
    </source>
</evidence>
<keyword evidence="2" id="KW-0328">Glycosyltransferase</keyword>
<comment type="similarity">
    <text evidence="1">Belongs to the glycosyltransferase 2 family.</text>
</comment>
<organism evidence="7 8">
    <name type="scientific">Halpernia frigidisoli</name>
    <dbReference type="NCBI Taxonomy" id="1125876"/>
    <lineage>
        <taxon>Bacteria</taxon>
        <taxon>Pseudomonadati</taxon>
        <taxon>Bacteroidota</taxon>
        <taxon>Flavobacteriia</taxon>
        <taxon>Flavobacteriales</taxon>
        <taxon>Weeksellaceae</taxon>
        <taxon>Chryseobacterium group</taxon>
        <taxon>Halpernia</taxon>
    </lineage>
</organism>
<dbReference type="Pfam" id="PF00535">
    <property type="entry name" value="Glycos_transf_2"/>
    <property type="match status" value="1"/>
</dbReference>
<dbReference type="Gene3D" id="3.20.20.370">
    <property type="entry name" value="Glycoside hydrolase/deacetylase"/>
    <property type="match status" value="1"/>
</dbReference>
<keyword evidence="4" id="KW-0472">Membrane</keyword>
<dbReference type="GO" id="GO:0005975">
    <property type="term" value="P:carbohydrate metabolic process"/>
    <property type="evidence" value="ECO:0007669"/>
    <property type="project" value="InterPro"/>
</dbReference>
<dbReference type="InterPro" id="IPR029070">
    <property type="entry name" value="Chitinase_insertion_sf"/>
</dbReference>
<dbReference type="CDD" id="cd06423">
    <property type="entry name" value="CESA_like"/>
    <property type="match status" value="1"/>
</dbReference>
<feature type="domain" description="NodB homology" evidence="5">
    <location>
        <begin position="506"/>
        <end position="697"/>
    </location>
</feature>
<dbReference type="Pfam" id="PF01522">
    <property type="entry name" value="Polysacc_deac_1"/>
    <property type="match status" value="1"/>
</dbReference>
<dbReference type="OrthoDB" id="9766299at2"/>
<keyword evidence="8" id="KW-1185">Reference proteome</keyword>
<dbReference type="InterPro" id="IPR001223">
    <property type="entry name" value="Glyco_hydro18_cat"/>
</dbReference>
<dbReference type="PANTHER" id="PTHR43630:SF1">
    <property type="entry name" value="POLY-BETA-1,6-N-ACETYL-D-GLUCOSAMINE SYNTHASE"/>
    <property type="match status" value="1"/>
</dbReference>
<gene>
    <name evidence="7" type="ORF">SAMN05443292_0807</name>
</gene>
<protein>
    <submittedName>
        <fullName evidence="7">Glycosyltransferase, catalytic subunit of cellulose synthase and poly-beta-1,6-N-acetylglucosamine synthase</fullName>
    </submittedName>
</protein>
<evidence type="ECO:0000256" key="3">
    <source>
        <dbReference type="ARBA" id="ARBA00022679"/>
    </source>
</evidence>
<keyword evidence="4" id="KW-0812">Transmembrane</keyword>
<keyword evidence="4" id="KW-1133">Transmembrane helix</keyword>
<dbReference type="STRING" id="1125876.SAMN05443292_0807"/>
<dbReference type="InterPro" id="IPR017853">
    <property type="entry name" value="GH"/>
</dbReference>
<dbReference type="Gene3D" id="3.10.50.10">
    <property type="match status" value="1"/>
</dbReference>
<dbReference type="GO" id="GO:0016810">
    <property type="term" value="F:hydrolase activity, acting on carbon-nitrogen (but not peptide) bonds"/>
    <property type="evidence" value="ECO:0007669"/>
    <property type="project" value="InterPro"/>
</dbReference>
<dbReference type="PROSITE" id="PS51910">
    <property type="entry name" value="GH18_2"/>
    <property type="match status" value="1"/>
</dbReference>
<evidence type="ECO:0000259" key="6">
    <source>
        <dbReference type="PROSITE" id="PS51910"/>
    </source>
</evidence>
<dbReference type="GO" id="GO:0008061">
    <property type="term" value="F:chitin binding"/>
    <property type="evidence" value="ECO:0007669"/>
    <property type="project" value="InterPro"/>
</dbReference>
<dbReference type="GO" id="GO:0016757">
    <property type="term" value="F:glycosyltransferase activity"/>
    <property type="evidence" value="ECO:0007669"/>
    <property type="project" value="UniProtKB-KW"/>
</dbReference>
<dbReference type="InterPro" id="IPR011583">
    <property type="entry name" value="Chitinase_II/V-like_cat"/>
</dbReference>
<dbReference type="InterPro" id="IPR029044">
    <property type="entry name" value="Nucleotide-diphossugar_trans"/>
</dbReference>
<reference evidence="7 8" key="1">
    <citation type="submission" date="2016-10" db="EMBL/GenBank/DDBJ databases">
        <authorList>
            <person name="de Groot N.N."/>
        </authorList>
    </citation>
    <scope>NUCLEOTIDE SEQUENCE [LARGE SCALE GENOMIC DNA]</scope>
    <source>
        <strain evidence="7 8">DSM 26000</strain>
    </source>
</reference>
<dbReference type="SUPFAM" id="SSF53448">
    <property type="entry name" value="Nucleotide-diphospho-sugar transferases"/>
    <property type="match status" value="1"/>
</dbReference>
<feature type="transmembrane region" description="Helical" evidence="4">
    <location>
        <begin position="1034"/>
        <end position="1066"/>
    </location>
</feature>
<dbReference type="PROSITE" id="PS51677">
    <property type="entry name" value="NODB"/>
    <property type="match status" value="1"/>
</dbReference>
<dbReference type="RefSeq" id="WP_090078844.1">
    <property type="nucleotide sequence ID" value="NZ_FOQT01000001.1"/>
</dbReference>
<dbReference type="Pfam" id="PF00704">
    <property type="entry name" value="Glyco_hydro_18"/>
    <property type="match status" value="1"/>
</dbReference>
<dbReference type="InterPro" id="IPR001173">
    <property type="entry name" value="Glyco_trans_2-like"/>
</dbReference>
<dbReference type="Gene3D" id="3.90.550.10">
    <property type="entry name" value="Spore Coat Polysaccharide Biosynthesis Protein SpsA, Chain A"/>
    <property type="match status" value="1"/>
</dbReference>